<dbReference type="AlphaFoldDB" id="R4YS86"/>
<dbReference type="HOGENOM" id="CLU_668759_0_0_6"/>
<organism evidence="1 2">
    <name type="scientific">Oleispira antarctica RB-8</name>
    <dbReference type="NCBI Taxonomy" id="698738"/>
    <lineage>
        <taxon>Bacteria</taxon>
        <taxon>Pseudomonadati</taxon>
        <taxon>Pseudomonadota</taxon>
        <taxon>Gammaproteobacteria</taxon>
        <taxon>Oceanospirillales</taxon>
        <taxon>Oceanospirillaceae</taxon>
        <taxon>Oleispira</taxon>
    </lineage>
</organism>
<gene>
    <name evidence="1" type="ORF">OLEAN_C19520</name>
</gene>
<dbReference type="OrthoDB" id="8542820at2"/>
<dbReference type="Proteomes" id="UP000032749">
    <property type="component" value="Chromosome"/>
</dbReference>
<keyword evidence="2" id="KW-1185">Reference proteome</keyword>
<dbReference type="Gene3D" id="3.40.630.30">
    <property type="match status" value="1"/>
</dbReference>
<reference evidence="1 2" key="1">
    <citation type="journal article" date="2013" name="Nat. Commun.">
        <title>Genome sequence and functional genomic analysis of the oil-degrading bacterium Oleispira antarctica.</title>
        <authorList>
            <person name="Kube M."/>
            <person name="Chernikova T.N."/>
            <person name="Al-Ramahi Y."/>
            <person name="Beloqui A."/>
            <person name="Lopez-Cortez N."/>
            <person name="Guazzaroni M.E."/>
            <person name="Heipieper H.J."/>
            <person name="Klages S."/>
            <person name="Kotsyurbenko O.R."/>
            <person name="Langer I."/>
            <person name="Nechitaylo T.Y."/>
            <person name="Lunsdorf H."/>
            <person name="Fernandez M."/>
            <person name="Juarez S."/>
            <person name="Ciordia S."/>
            <person name="Singer A."/>
            <person name="Kagan O."/>
            <person name="Egorova O."/>
            <person name="Petit P.A."/>
            <person name="Stogios P."/>
            <person name="Kim Y."/>
            <person name="Tchigvintsev A."/>
            <person name="Flick R."/>
            <person name="Denaro R."/>
            <person name="Genovese M."/>
            <person name="Albar J.P."/>
            <person name="Reva O.N."/>
            <person name="Martinez-Gomariz M."/>
            <person name="Tran H."/>
            <person name="Ferrer M."/>
            <person name="Savchenko A."/>
            <person name="Yakunin A.F."/>
            <person name="Yakimov M.M."/>
            <person name="Golyshina O.V."/>
            <person name="Reinhardt R."/>
            <person name="Golyshin P.N."/>
        </authorList>
    </citation>
    <scope>NUCLEOTIDE SEQUENCE [LARGE SCALE GENOMIC DNA]</scope>
</reference>
<dbReference type="EMBL" id="FO203512">
    <property type="protein sequence ID" value="CCK76128.1"/>
    <property type="molecule type" value="Genomic_DNA"/>
</dbReference>
<name>R4YS86_OLEAN</name>
<dbReference type="STRING" id="698738.OLEAN_C19520"/>
<evidence type="ECO:0000313" key="1">
    <source>
        <dbReference type="EMBL" id="CCK76128.1"/>
    </source>
</evidence>
<accession>R4YS86</accession>
<dbReference type="Pfam" id="PF13527">
    <property type="entry name" value="Acetyltransf_9"/>
    <property type="match status" value="1"/>
</dbReference>
<sequence length="411" mass="47013">MVDTDGILILSDMAWFDDYSHQKYHCIHLTVTNANISSVDLFMLAASRLYHNGEFLIKLSSPLGYDNLKSMAINFDFELINTNQIISTQLVFRFCGRETKLGFQMAQSRNYSDHCLSLFADAFESSISDKFWHWKYPKDKAVNSVVALKNNKAVAHYGLCDRNALYNDRVFGFAQASDVMVAPGERGAISSSIFYELVQLGEKPFYAPDSNISVIYGFPHGRHYKLGARLKLYEPVSPIFEVVFDIPDGSKSEGLASTSIEVELVKLNVDSKAGIEHLWKSMTSSANVLLLERSYLYLLQRYAFHPEYKYSIYHFENCYFIIKISGDKIFLMDYLGLIESYAENLVLFISFLSKISLGRKLHLWCLEDISTLFIEPIQIMDTGAVFVCKKYSSDLPDLKQWWITMGDTEFL</sequence>
<evidence type="ECO:0000313" key="2">
    <source>
        <dbReference type="Proteomes" id="UP000032749"/>
    </source>
</evidence>
<proteinExistence type="predicted"/>
<protein>
    <submittedName>
        <fullName evidence="1">Uncharacterized protein</fullName>
    </submittedName>
</protein>
<dbReference type="KEGG" id="oai:OLEAN_C19520"/>